<sequence>MLTEMPTQLFHMKIENDSPTPHQSRRDQLQASPILGIPENFLYNQPVEYSI</sequence>
<name>B8HSQ6_CYAP4</name>
<organism evidence="2">
    <name type="scientific">Cyanothece sp. (strain PCC 7425 / ATCC 29141)</name>
    <dbReference type="NCBI Taxonomy" id="395961"/>
    <lineage>
        <taxon>Bacteria</taxon>
        <taxon>Bacillati</taxon>
        <taxon>Cyanobacteriota</taxon>
        <taxon>Cyanophyceae</taxon>
        <taxon>Gomontiellales</taxon>
        <taxon>Cyanothecaceae</taxon>
        <taxon>Cyanothece</taxon>
    </lineage>
</organism>
<accession>B8HSQ6</accession>
<evidence type="ECO:0000256" key="1">
    <source>
        <dbReference type="SAM" id="MobiDB-lite"/>
    </source>
</evidence>
<dbReference type="HOGENOM" id="CLU_3097967_0_0_3"/>
<dbReference type="KEGG" id="cyn:Cyan7425_3720"/>
<gene>
    <name evidence="2" type="ordered locus">Cyan7425_3720</name>
</gene>
<dbReference type="AlphaFoldDB" id="B8HSQ6"/>
<feature type="region of interest" description="Disordered" evidence="1">
    <location>
        <begin position="1"/>
        <end position="27"/>
    </location>
</feature>
<reference evidence="2" key="1">
    <citation type="submission" date="2009-01" db="EMBL/GenBank/DDBJ databases">
        <title>Complete sequence of chromosome Cyanothece sp. PCC 7425.</title>
        <authorList>
            <consortium name="US DOE Joint Genome Institute"/>
            <person name="Lucas S."/>
            <person name="Copeland A."/>
            <person name="Lapidus A."/>
            <person name="Glavina del Rio T."/>
            <person name="Dalin E."/>
            <person name="Tice H."/>
            <person name="Bruce D."/>
            <person name="Goodwin L."/>
            <person name="Pitluck S."/>
            <person name="Sims D."/>
            <person name="Meineke L."/>
            <person name="Brettin T."/>
            <person name="Detter J.C."/>
            <person name="Han C."/>
            <person name="Larimer F."/>
            <person name="Land M."/>
            <person name="Hauser L."/>
            <person name="Kyrpides N."/>
            <person name="Ovchinnikova G."/>
            <person name="Liberton M."/>
            <person name="Stoeckel J."/>
            <person name="Banerjee A."/>
            <person name="Singh A."/>
            <person name="Page L."/>
            <person name="Sato H."/>
            <person name="Zhao L."/>
            <person name="Sherman L."/>
            <person name="Pakrasi H."/>
            <person name="Richardson P."/>
        </authorList>
    </citation>
    <scope>NUCLEOTIDE SEQUENCE</scope>
    <source>
        <strain evidence="2">PCC 7425</strain>
    </source>
</reference>
<protein>
    <submittedName>
        <fullName evidence="2">Uncharacterized protein</fullName>
    </submittedName>
</protein>
<dbReference type="STRING" id="395961.Cyan7425_3720"/>
<dbReference type="EMBL" id="CP001344">
    <property type="protein sequence ID" value="ACL46039.1"/>
    <property type="molecule type" value="Genomic_DNA"/>
</dbReference>
<evidence type="ECO:0000313" key="2">
    <source>
        <dbReference type="EMBL" id="ACL46039.1"/>
    </source>
</evidence>
<proteinExistence type="predicted"/>